<reference evidence="1 2" key="1">
    <citation type="submission" date="2016-03" db="EMBL/GenBank/DDBJ databases">
        <title>Genome sequence of Mycoplasma gallinarum strain Mgn_IPT.</title>
        <authorList>
            <person name="Yacoub E."/>
            <person name="Sirand-Pugnet P."/>
            <person name="Barre A."/>
            <person name="Maurier F."/>
            <person name="Blanchard A."/>
            <person name="Ben Abdelmoumen B.M."/>
        </authorList>
    </citation>
    <scope>NUCLEOTIDE SEQUENCE [LARGE SCALE GENOMIC DNA]</scope>
    <source>
        <strain evidence="1 2">Mgn_IPT</strain>
    </source>
</reference>
<evidence type="ECO:0000313" key="1">
    <source>
        <dbReference type="EMBL" id="OAB48719.1"/>
    </source>
</evidence>
<gene>
    <name evidence="1" type="ORF">MGALLINA_05650</name>
</gene>
<dbReference type="InterPro" id="IPR025352">
    <property type="entry name" value="DUF4256"/>
</dbReference>
<dbReference type="EMBL" id="LVLH01000046">
    <property type="protein sequence ID" value="OAB48719.1"/>
    <property type="molecule type" value="Genomic_DNA"/>
</dbReference>
<dbReference type="OrthoDB" id="8442276at2"/>
<comment type="caution">
    <text evidence="1">The sequence shown here is derived from an EMBL/GenBank/DDBJ whole genome shotgun (WGS) entry which is preliminary data.</text>
</comment>
<accession>A0A168R8P6</accession>
<evidence type="ECO:0008006" key="3">
    <source>
        <dbReference type="Google" id="ProtNLM"/>
    </source>
</evidence>
<dbReference type="Pfam" id="PF14066">
    <property type="entry name" value="DUF4256"/>
    <property type="match status" value="1"/>
</dbReference>
<proteinExistence type="predicted"/>
<name>A0A168R8P6_9BACT</name>
<protein>
    <recommendedName>
        <fullName evidence="3">DUF4256 domain-containing protein</fullName>
    </recommendedName>
</protein>
<dbReference type="AlphaFoldDB" id="A0A168R8P6"/>
<dbReference type="RefSeq" id="WP_063626325.1">
    <property type="nucleotide sequence ID" value="NZ_LVLH01000046.1"/>
</dbReference>
<dbReference type="PATRIC" id="fig|29557.3.peg.571"/>
<dbReference type="Proteomes" id="UP000076983">
    <property type="component" value="Unassembled WGS sequence"/>
</dbReference>
<evidence type="ECO:0000313" key="2">
    <source>
        <dbReference type="Proteomes" id="UP000076983"/>
    </source>
</evidence>
<sequence length="178" mass="21369">MNEDVYKDKLQKIYQKSLDFFSLPDAFISIYQKLNEKSNYEVISKWISNNDDLILAYFNDSYLLVDNFKEQLPSRVNVCYDLEARKNRKQYPSQNSAYEIANDLNLDLLDKDEYLFLQSKLDWDNKTSSWLKTPLDFRQNKFAYFGDKKFGHTFIYHNGVQSYYATRGFRLKFVFKLK</sequence>
<organism evidence="1 2">
    <name type="scientific">Mycoplasmopsis gallinarum</name>
    <dbReference type="NCBI Taxonomy" id="29557"/>
    <lineage>
        <taxon>Bacteria</taxon>
        <taxon>Bacillati</taxon>
        <taxon>Mycoplasmatota</taxon>
        <taxon>Mycoplasmoidales</taxon>
        <taxon>Metamycoplasmataceae</taxon>
        <taxon>Mycoplasmopsis</taxon>
    </lineage>
</organism>
<keyword evidence="2" id="KW-1185">Reference proteome</keyword>